<gene>
    <name evidence="1" type="ORF">T4B_2448</name>
</gene>
<dbReference type="AlphaFoldDB" id="A0A0V1JEZ4"/>
<dbReference type="EMBL" id="JYDS01000008">
    <property type="protein sequence ID" value="KRZ33563.1"/>
    <property type="molecule type" value="Genomic_DNA"/>
</dbReference>
<sequence>MNRTCPKWFCPIDALSGNPPSELDTLNPDDYSASFFFTITSGMLMLVNRASSVYASEEKDKFHINLKNQNDLNVWKKCIKSAVD</sequence>
<proteinExistence type="predicted"/>
<evidence type="ECO:0000313" key="2">
    <source>
        <dbReference type="Proteomes" id="UP000054805"/>
    </source>
</evidence>
<evidence type="ECO:0000313" key="1">
    <source>
        <dbReference type="EMBL" id="KRZ33563.1"/>
    </source>
</evidence>
<comment type="caution">
    <text evidence="1">The sequence shown here is derived from an EMBL/GenBank/DDBJ whole genome shotgun (WGS) entry which is preliminary data.</text>
</comment>
<dbReference type="Proteomes" id="UP000054805">
    <property type="component" value="Unassembled WGS sequence"/>
</dbReference>
<protein>
    <submittedName>
        <fullName evidence="1">Uncharacterized protein</fullName>
    </submittedName>
</protein>
<organism evidence="1 2">
    <name type="scientific">Trichinella pseudospiralis</name>
    <name type="common">Parasitic roundworm</name>
    <dbReference type="NCBI Taxonomy" id="6337"/>
    <lineage>
        <taxon>Eukaryota</taxon>
        <taxon>Metazoa</taxon>
        <taxon>Ecdysozoa</taxon>
        <taxon>Nematoda</taxon>
        <taxon>Enoplea</taxon>
        <taxon>Dorylaimia</taxon>
        <taxon>Trichinellida</taxon>
        <taxon>Trichinellidae</taxon>
        <taxon>Trichinella</taxon>
    </lineage>
</organism>
<keyword evidence="2" id="KW-1185">Reference proteome</keyword>
<accession>A0A0V1JEZ4</accession>
<name>A0A0V1JEZ4_TRIPS</name>
<reference evidence="1 2" key="1">
    <citation type="submission" date="2015-01" db="EMBL/GenBank/DDBJ databases">
        <title>Evolution of Trichinella species and genotypes.</title>
        <authorList>
            <person name="Korhonen P.K."/>
            <person name="Edoardo P."/>
            <person name="Giuseppe L.R."/>
            <person name="Gasser R.B."/>
        </authorList>
    </citation>
    <scope>NUCLEOTIDE SEQUENCE [LARGE SCALE GENOMIC DNA]</scope>
    <source>
        <strain evidence="1">ISS588</strain>
    </source>
</reference>